<organism evidence="2 3">
    <name type="scientific">Limulus polyphemus</name>
    <name type="common">Atlantic horseshoe crab</name>
    <dbReference type="NCBI Taxonomy" id="6850"/>
    <lineage>
        <taxon>Eukaryota</taxon>
        <taxon>Metazoa</taxon>
        <taxon>Ecdysozoa</taxon>
        <taxon>Arthropoda</taxon>
        <taxon>Chelicerata</taxon>
        <taxon>Merostomata</taxon>
        <taxon>Xiphosura</taxon>
        <taxon>Limulidae</taxon>
        <taxon>Limulus</taxon>
    </lineage>
</organism>
<evidence type="ECO:0000313" key="2">
    <source>
        <dbReference type="Proteomes" id="UP000694941"/>
    </source>
</evidence>
<keyword evidence="2" id="KW-1185">Reference proteome</keyword>
<feature type="non-terminal residue" evidence="3">
    <location>
        <position position="123"/>
    </location>
</feature>
<dbReference type="InterPro" id="IPR024138">
    <property type="entry name" value="Pericentriolar_Pcm1"/>
</dbReference>
<dbReference type="Proteomes" id="UP000694941">
    <property type="component" value="Unplaced"/>
</dbReference>
<accession>A0ABM1C391</accession>
<sequence length="123" mass="14062">KDASEGTVEQLESQVERIVLDLVPFLRHHLQQELTPQLQGQLCNRVLGTLQPAPSHPLARFFRNQLLQILQHTLARFSGKRICECEEELLMEVTEVVFKELAFHKLMATRKSKQSQDVGGCVE</sequence>
<dbReference type="PANTHER" id="PTHR14164:SF12">
    <property type="entry name" value="PERICENTRIOLAR MATERIAL 1 PROTEIN"/>
    <property type="match status" value="1"/>
</dbReference>
<reference evidence="3" key="1">
    <citation type="submission" date="2025-08" db="UniProtKB">
        <authorList>
            <consortium name="RefSeq"/>
        </authorList>
    </citation>
    <scope>IDENTIFICATION</scope>
    <source>
        <tissue evidence="3">Muscle</tissue>
    </source>
</reference>
<dbReference type="GeneID" id="106477369"/>
<dbReference type="PANTHER" id="PTHR14164">
    <property type="entry name" value="PERICENTRIOLAR MATERIAL 1-RELATED"/>
    <property type="match status" value="1"/>
</dbReference>
<proteinExistence type="predicted"/>
<feature type="non-terminal residue" evidence="3">
    <location>
        <position position="1"/>
    </location>
</feature>
<dbReference type="RefSeq" id="XP_013793399.1">
    <property type="nucleotide sequence ID" value="XM_013937945.1"/>
</dbReference>
<name>A0ABM1C391_LIMPO</name>
<feature type="domain" description="Pericentriolar material 1 protein C-terminal" evidence="1">
    <location>
        <begin position="9"/>
        <end position="112"/>
    </location>
</feature>
<dbReference type="Pfam" id="PF15717">
    <property type="entry name" value="PCM1_C"/>
    <property type="match status" value="1"/>
</dbReference>
<evidence type="ECO:0000313" key="3">
    <source>
        <dbReference type="RefSeq" id="XP_013793399.1"/>
    </source>
</evidence>
<dbReference type="InterPro" id="IPR031446">
    <property type="entry name" value="PCM1_C"/>
</dbReference>
<gene>
    <name evidence="3" type="primary">LOC106477369</name>
</gene>
<protein>
    <submittedName>
        <fullName evidence="3">Pericentriolar material 1 protein-like</fullName>
    </submittedName>
</protein>
<evidence type="ECO:0000259" key="1">
    <source>
        <dbReference type="Pfam" id="PF15717"/>
    </source>
</evidence>